<keyword evidence="5" id="KW-0472">Membrane</keyword>
<dbReference type="InterPro" id="IPR003760">
    <property type="entry name" value="PnrA-like"/>
</dbReference>
<dbReference type="PANTHER" id="PTHR34296">
    <property type="entry name" value="TRANSCRIPTIONAL ACTIVATOR PROTEIN MED"/>
    <property type="match status" value="1"/>
</dbReference>
<dbReference type="EMBL" id="JBHRWW010000009">
    <property type="protein sequence ID" value="MFC3689346.1"/>
    <property type="molecule type" value="Genomic_DNA"/>
</dbReference>
<keyword evidence="6" id="KW-0449">Lipoprotein</keyword>
<feature type="region of interest" description="Disordered" evidence="7">
    <location>
        <begin position="25"/>
        <end position="45"/>
    </location>
</feature>
<evidence type="ECO:0000256" key="7">
    <source>
        <dbReference type="SAM" id="MobiDB-lite"/>
    </source>
</evidence>
<evidence type="ECO:0000256" key="8">
    <source>
        <dbReference type="SAM" id="SignalP"/>
    </source>
</evidence>
<evidence type="ECO:0000256" key="3">
    <source>
        <dbReference type="ARBA" id="ARBA00022475"/>
    </source>
</evidence>
<evidence type="ECO:0000259" key="9">
    <source>
        <dbReference type="Pfam" id="PF02608"/>
    </source>
</evidence>
<proteinExistence type="inferred from homology"/>
<dbReference type="InterPro" id="IPR028082">
    <property type="entry name" value="Peripla_BP_I"/>
</dbReference>
<evidence type="ECO:0000256" key="5">
    <source>
        <dbReference type="ARBA" id="ARBA00023136"/>
    </source>
</evidence>
<feature type="signal peptide" evidence="8">
    <location>
        <begin position="1"/>
        <end position="19"/>
    </location>
</feature>
<dbReference type="InterPro" id="IPR050957">
    <property type="entry name" value="BMP_lipoprotein"/>
</dbReference>
<keyword evidence="4 8" id="KW-0732">Signal</keyword>
<evidence type="ECO:0000256" key="6">
    <source>
        <dbReference type="ARBA" id="ARBA00023288"/>
    </source>
</evidence>
<reference evidence="11" key="1">
    <citation type="journal article" date="2019" name="Int. J. Syst. Evol. Microbiol.">
        <title>The Global Catalogue of Microorganisms (GCM) 10K type strain sequencing project: providing services to taxonomists for standard genome sequencing and annotation.</title>
        <authorList>
            <consortium name="The Broad Institute Genomics Platform"/>
            <consortium name="The Broad Institute Genome Sequencing Center for Infectious Disease"/>
            <person name="Wu L."/>
            <person name="Ma J."/>
        </authorList>
    </citation>
    <scope>NUCLEOTIDE SEQUENCE [LARGE SCALE GENOMIC DNA]</scope>
    <source>
        <strain evidence="11">NCAIM B.02333</strain>
    </source>
</reference>
<keyword evidence="11" id="KW-1185">Reference proteome</keyword>
<evidence type="ECO:0000313" key="10">
    <source>
        <dbReference type="EMBL" id="MFC3689346.1"/>
    </source>
</evidence>
<dbReference type="Proteomes" id="UP001595685">
    <property type="component" value="Unassembled WGS sequence"/>
</dbReference>
<feature type="chain" id="PRO_5046673535" evidence="8">
    <location>
        <begin position="20"/>
        <end position="368"/>
    </location>
</feature>
<dbReference type="PROSITE" id="PS51257">
    <property type="entry name" value="PROKAR_LIPOPROTEIN"/>
    <property type="match status" value="1"/>
</dbReference>
<feature type="domain" description="ABC transporter substrate-binding protein PnrA-like" evidence="9">
    <location>
        <begin position="55"/>
        <end position="348"/>
    </location>
</feature>
<protein>
    <submittedName>
        <fullName evidence="10">BMP family protein</fullName>
    </submittedName>
</protein>
<keyword evidence="3" id="KW-1003">Cell membrane</keyword>
<evidence type="ECO:0000256" key="2">
    <source>
        <dbReference type="ARBA" id="ARBA00008610"/>
    </source>
</evidence>
<organism evidence="10 11">
    <name type="scientific">Aquipuribacter hungaricus</name>
    <dbReference type="NCBI Taxonomy" id="545624"/>
    <lineage>
        <taxon>Bacteria</taxon>
        <taxon>Bacillati</taxon>
        <taxon>Actinomycetota</taxon>
        <taxon>Actinomycetes</taxon>
        <taxon>Micrococcales</taxon>
        <taxon>Intrasporangiaceae</taxon>
        <taxon>Aquipuribacter</taxon>
    </lineage>
</organism>
<name>A0ABV7WJY8_9MICO</name>
<dbReference type="SUPFAM" id="SSF53822">
    <property type="entry name" value="Periplasmic binding protein-like I"/>
    <property type="match status" value="1"/>
</dbReference>
<gene>
    <name evidence="10" type="ORF">ACFOLH_13435</name>
</gene>
<dbReference type="Gene3D" id="3.40.50.2300">
    <property type="match status" value="2"/>
</dbReference>
<dbReference type="CDD" id="cd06354">
    <property type="entry name" value="PBP1_PrnA-like"/>
    <property type="match status" value="1"/>
</dbReference>
<dbReference type="PANTHER" id="PTHR34296:SF2">
    <property type="entry name" value="ABC TRANSPORTER GUANOSINE-BINDING PROTEIN NUPN"/>
    <property type="match status" value="1"/>
</dbReference>
<evidence type="ECO:0000313" key="11">
    <source>
        <dbReference type="Proteomes" id="UP001595685"/>
    </source>
</evidence>
<dbReference type="Pfam" id="PF02608">
    <property type="entry name" value="Bmp"/>
    <property type="match status" value="1"/>
</dbReference>
<accession>A0ABV7WJY8</accession>
<evidence type="ECO:0000256" key="1">
    <source>
        <dbReference type="ARBA" id="ARBA00004193"/>
    </source>
</evidence>
<evidence type="ECO:0000256" key="4">
    <source>
        <dbReference type="ARBA" id="ARBA00022729"/>
    </source>
</evidence>
<dbReference type="RefSeq" id="WP_340291455.1">
    <property type="nucleotide sequence ID" value="NZ_JBBEOI010000040.1"/>
</dbReference>
<comment type="caution">
    <text evidence="10">The sequence shown here is derived from an EMBL/GenBank/DDBJ whole genome shotgun (WGS) entry which is preliminary data.</text>
</comment>
<sequence>MKQWARVTAVVGLSALVLAACGEAPDEAGGTTDESAAPAASGGSGGGEAADFTGCMVTDAGGVDDRSFNEAADRGLTQAESELGITKTVLESSAATDYTPNVEQLVGQDCDLIVGVGFLLAEAVGTAATANPEETFALIDSTLEEPADNVKPLLFNTAEAAFLGGYLAAGMSESGTVATFGGIPIPPVTIFMDGFVDGVAYHNEQNGTDVQVLGWDKETQEGTFTGDFENQANGQTTTENFISQGADIILPVAGPVGLGAAAAAEASGTARLIWVDSDGYESAEQYGPLFISSVLKNIDAAVFTTTQEAIDGGFSSEPYVGTLENGGVGLAPFHDFEDEVPQELKDQLTEIQDGIVAGDITVESPASP</sequence>
<comment type="similarity">
    <text evidence="2">Belongs to the BMP lipoprotein family.</text>
</comment>
<comment type="subcellular location">
    <subcellularLocation>
        <location evidence="1">Cell membrane</location>
        <topology evidence="1">Lipid-anchor</topology>
    </subcellularLocation>
</comment>